<feature type="compositionally biased region" description="Acidic residues" evidence="10">
    <location>
        <begin position="473"/>
        <end position="483"/>
    </location>
</feature>
<feature type="compositionally biased region" description="Basic and acidic residues" evidence="10">
    <location>
        <begin position="712"/>
        <end position="724"/>
    </location>
</feature>
<dbReference type="PROSITE" id="PS51706">
    <property type="entry name" value="G_ENGB"/>
    <property type="match status" value="1"/>
</dbReference>
<evidence type="ECO:0000259" key="11">
    <source>
        <dbReference type="PROSITE" id="PS51706"/>
    </source>
</evidence>
<keyword evidence="8" id="KW-0717">Septation</keyword>
<evidence type="ECO:0000313" key="14">
    <source>
        <dbReference type="Proteomes" id="UP001152797"/>
    </source>
</evidence>
<evidence type="ECO:0000256" key="9">
    <source>
        <dbReference type="ARBA" id="ARBA00023306"/>
    </source>
</evidence>
<evidence type="ECO:0000256" key="6">
    <source>
        <dbReference type="ARBA" id="ARBA00022842"/>
    </source>
</evidence>
<name>A0A9P1CKS4_9DINO</name>
<evidence type="ECO:0000256" key="4">
    <source>
        <dbReference type="ARBA" id="ARBA00022723"/>
    </source>
</evidence>
<evidence type="ECO:0000313" key="13">
    <source>
        <dbReference type="EMBL" id="CAL4780040.1"/>
    </source>
</evidence>
<comment type="caution">
    <text evidence="12">The sequence shown here is derived from an EMBL/GenBank/DDBJ whole genome shotgun (WGS) entry which is preliminary data.</text>
</comment>
<accession>A0A9P1CKS4</accession>
<comment type="cofactor">
    <cofactor evidence="1">
        <name>Mg(2+)</name>
        <dbReference type="ChEBI" id="CHEBI:18420"/>
    </cofactor>
</comment>
<reference evidence="13 14" key="2">
    <citation type="submission" date="2024-05" db="EMBL/GenBank/DDBJ databases">
        <authorList>
            <person name="Chen Y."/>
            <person name="Shah S."/>
            <person name="Dougan E. K."/>
            <person name="Thang M."/>
            <person name="Chan C."/>
        </authorList>
    </citation>
    <scope>NUCLEOTIDE SEQUENCE [LARGE SCALE GENOMIC DNA]</scope>
</reference>
<evidence type="ECO:0000256" key="7">
    <source>
        <dbReference type="ARBA" id="ARBA00023134"/>
    </source>
</evidence>
<dbReference type="InterPro" id="IPR027417">
    <property type="entry name" value="P-loop_NTPase"/>
</dbReference>
<evidence type="ECO:0000256" key="2">
    <source>
        <dbReference type="ARBA" id="ARBA00009638"/>
    </source>
</evidence>
<dbReference type="AlphaFoldDB" id="A0A9P1CKS4"/>
<dbReference type="Pfam" id="PF01926">
    <property type="entry name" value="MMR_HSR1"/>
    <property type="match status" value="1"/>
</dbReference>
<evidence type="ECO:0000256" key="3">
    <source>
        <dbReference type="ARBA" id="ARBA00022618"/>
    </source>
</evidence>
<dbReference type="CDD" id="cd01876">
    <property type="entry name" value="YihA_EngB"/>
    <property type="match status" value="1"/>
</dbReference>
<keyword evidence="6" id="KW-0460">Magnesium</keyword>
<gene>
    <name evidence="12" type="ORF">C1SCF055_LOCUS19530</name>
</gene>
<dbReference type="NCBIfam" id="TIGR03598">
    <property type="entry name" value="GTPase_YsxC"/>
    <property type="match status" value="1"/>
</dbReference>
<proteinExistence type="inferred from homology"/>
<evidence type="ECO:0000256" key="8">
    <source>
        <dbReference type="ARBA" id="ARBA00023210"/>
    </source>
</evidence>
<feature type="region of interest" description="Disordered" evidence="10">
    <location>
        <begin position="712"/>
        <end position="766"/>
    </location>
</feature>
<keyword evidence="9" id="KW-0131">Cell cycle</keyword>
<feature type="compositionally biased region" description="Low complexity" evidence="10">
    <location>
        <begin position="428"/>
        <end position="458"/>
    </location>
</feature>
<organism evidence="12">
    <name type="scientific">Cladocopium goreaui</name>
    <dbReference type="NCBI Taxonomy" id="2562237"/>
    <lineage>
        <taxon>Eukaryota</taxon>
        <taxon>Sar</taxon>
        <taxon>Alveolata</taxon>
        <taxon>Dinophyceae</taxon>
        <taxon>Suessiales</taxon>
        <taxon>Symbiodiniaceae</taxon>
        <taxon>Cladocopium</taxon>
    </lineage>
</organism>
<dbReference type="PANTHER" id="PTHR11649">
    <property type="entry name" value="MSS1/TRME-RELATED GTP-BINDING PROTEIN"/>
    <property type="match status" value="1"/>
</dbReference>
<dbReference type="GO" id="GO:0005525">
    <property type="term" value="F:GTP binding"/>
    <property type="evidence" value="ECO:0007669"/>
    <property type="project" value="UniProtKB-KW"/>
</dbReference>
<dbReference type="SUPFAM" id="SSF52540">
    <property type="entry name" value="P-loop containing nucleoside triphosphate hydrolases"/>
    <property type="match status" value="1"/>
</dbReference>
<dbReference type="GO" id="GO:0051301">
    <property type="term" value="P:cell division"/>
    <property type="evidence" value="ECO:0007669"/>
    <property type="project" value="UniProtKB-KW"/>
</dbReference>
<feature type="compositionally biased region" description="Basic and acidic residues" evidence="10">
    <location>
        <begin position="736"/>
        <end position="751"/>
    </location>
</feature>
<dbReference type="EMBL" id="CAMXCT010001748">
    <property type="protein sequence ID" value="CAI3992728.1"/>
    <property type="molecule type" value="Genomic_DNA"/>
</dbReference>
<evidence type="ECO:0000256" key="1">
    <source>
        <dbReference type="ARBA" id="ARBA00001946"/>
    </source>
</evidence>
<dbReference type="InterPro" id="IPR019987">
    <property type="entry name" value="GTP-bd_ribosome_bio_YsxC"/>
</dbReference>
<dbReference type="OrthoDB" id="391988at2759"/>
<dbReference type="Gene3D" id="3.40.50.300">
    <property type="entry name" value="P-loop containing nucleotide triphosphate hydrolases"/>
    <property type="match status" value="1"/>
</dbReference>
<dbReference type="PANTHER" id="PTHR11649:SF13">
    <property type="entry name" value="ENGB-TYPE G DOMAIN-CONTAINING PROTEIN"/>
    <property type="match status" value="1"/>
</dbReference>
<keyword evidence="4" id="KW-0479">Metal-binding</keyword>
<evidence type="ECO:0000256" key="10">
    <source>
        <dbReference type="SAM" id="MobiDB-lite"/>
    </source>
</evidence>
<keyword evidence="7" id="KW-0342">GTP-binding</keyword>
<sequence>MFSSWCAPHGRPLCRSLCPGGSGVAWSRWTSSIVRRRRRALFQALTDPSTNPARLQKLREKAARPGNDLLRYIAETRVARVQTQEDRKKLWYDLRYNRYAPLFLGQIKPRMKLWAAALHESQLPLARLPEVAVCGRSNSGKSTLINYLCGQYCANMRRAPGSTMELYFWKVGRPAQLCLVDLPGYGFAQAPDEKRLQWTEFTLWYIRARKNLKRVLLLIDGRQGLKPSDREMISYLERHNVAWQIIVTKSDKVPAKQLAKRITIMKEDLTQFRKMASAPIPVAAVKRRGMESLRDILNDMKVAKEVVKDGIRINVYDMLEQRRLRNREKKKRRKARKAEVAEAAAASKATATVQSDEYVADAGDTEASNLHEILGSWSSQKADTEEKSNKDIPWKVHVSTDDRDSQRIDSFMSTLFPDFSDFRSDTAPKSTMKTMSTSSDSNTSSTSSHFDSSHPSHFVTSSEGQANPWPFTDAEESSDDEDMSDIVAVKPEVRRFEIPYHTQAPLQAPSAKLKTTKSSKIEKFPGRISGDASILRRETRPKGDILYTEDDVMSPADYAAGFRRWAPEAPSEAGALIAEARKRYEREWSMELEDVDFARGGAPDAGSLRKRKESKESQEMFPKMPFITHKGDKEIPKGHAKWTVLGRPPSRILKEKRPMNIVKALGLKHRRGRRRNLGSNLDWDEAKEKWMSWYDKNKSRQWRKIDLADSPKKSDVDAVYDGHQERRKKRLAQMRAEVKHSGGRSRDHTGTQDEAALPEWAYREGN</sequence>
<evidence type="ECO:0000313" key="12">
    <source>
        <dbReference type="EMBL" id="CAI3992728.1"/>
    </source>
</evidence>
<dbReference type="EMBL" id="CAMXCT020001748">
    <property type="protein sequence ID" value="CAL1146103.1"/>
    <property type="molecule type" value="Genomic_DNA"/>
</dbReference>
<comment type="similarity">
    <text evidence="2">Belongs to the TRAFAC class TrmE-Era-EngA-EngB-Septin-like GTPase superfamily. EngB GTPase family.</text>
</comment>
<protein>
    <submittedName>
        <fullName evidence="13">GTP-binding protein EngB</fullName>
    </submittedName>
</protein>
<dbReference type="InterPro" id="IPR006073">
    <property type="entry name" value="GTP-bd"/>
</dbReference>
<feature type="region of interest" description="Disordered" evidence="10">
    <location>
        <begin position="422"/>
        <end position="483"/>
    </location>
</feature>
<evidence type="ECO:0000256" key="5">
    <source>
        <dbReference type="ARBA" id="ARBA00022741"/>
    </source>
</evidence>
<reference evidence="12" key="1">
    <citation type="submission" date="2022-10" db="EMBL/GenBank/DDBJ databases">
        <authorList>
            <person name="Chen Y."/>
            <person name="Dougan E. K."/>
            <person name="Chan C."/>
            <person name="Rhodes N."/>
            <person name="Thang M."/>
        </authorList>
    </citation>
    <scope>NUCLEOTIDE SEQUENCE</scope>
</reference>
<feature type="domain" description="EngB-type G" evidence="11">
    <location>
        <begin position="127"/>
        <end position="303"/>
    </location>
</feature>
<dbReference type="EMBL" id="CAMXCT030001748">
    <property type="protein sequence ID" value="CAL4780040.1"/>
    <property type="molecule type" value="Genomic_DNA"/>
</dbReference>
<dbReference type="Proteomes" id="UP001152797">
    <property type="component" value="Unassembled WGS sequence"/>
</dbReference>
<dbReference type="InterPro" id="IPR030393">
    <property type="entry name" value="G_ENGB_dom"/>
</dbReference>
<keyword evidence="14" id="KW-1185">Reference proteome</keyword>
<dbReference type="HAMAP" id="MF_00321">
    <property type="entry name" value="GTPase_EngB"/>
    <property type="match status" value="1"/>
</dbReference>
<dbReference type="GO" id="GO:0046872">
    <property type="term" value="F:metal ion binding"/>
    <property type="evidence" value="ECO:0007669"/>
    <property type="project" value="UniProtKB-KW"/>
</dbReference>
<keyword evidence="3" id="KW-0132">Cell division</keyword>
<keyword evidence="5" id="KW-0547">Nucleotide-binding</keyword>